<dbReference type="Pfam" id="PF04037">
    <property type="entry name" value="DUF382"/>
    <property type="match status" value="1"/>
</dbReference>
<dbReference type="EMBL" id="ML002595">
    <property type="protein sequence ID" value="RKP36781.1"/>
    <property type="molecule type" value="Genomic_DNA"/>
</dbReference>
<name>A0A4P9ZV36_9FUNG</name>
<feature type="non-terminal residue" evidence="3">
    <location>
        <position position="1"/>
    </location>
</feature>
<dbReference type="InterPro" id="IPR052584">
    <property type="entry name" value="U2_snRNP_Complex_Component"/>
</dbReference>
<evidence type="ECO:0000313" key="4">
    <source>
        <dbReference type="Proteomes" id="UP000268162"/>
    </source>
</evidence>
<accession>A0A4P9ZV36</accession>
<dbReference type="PANTHER" id="PTHR12785">
    <property type="entry name" value="SPLICING FACTOR 3B"/>
    <property type="match status" value="1"/>
</dbReference>
<dbReference type="GO" id="GO:0005634">
    <property type="term" value="C:nucleus"/>
    <property type="evidence" value="ECO:0007669"/>
    <property type="project" value="InterPro"/>
</dbReference>
<keyword evidence="4" id="KW-1185">Reference proteome</keyword>
<dbReference type="PANTHER" id="PTHR12785:SF6">
    <property type="entry name" value="SPLICING FACTOR 3B SUBUNIT 2"/>
    <property type="match status" value="1"/>
</dbReference>
<evidence type="ECO:0000256" key="1">
    <source>
        <dbReference type="SAM" id="MobiDB-lite"/>
    </source>
</evidence>
<feature type="domain" description="PSP proline-rich" evidence="2">
    <location>
        <begin position="169"/>
        <end position="222"/>
    </location>
</feature>
<gene>
    <name evidence="3" type="ORF">BJ085DRAFT_8392</name>
</gene>
<dbReference type="InterPro" id="IPR006568">
    <property type="entry name" value="PSP_pro-rich"/>
</dbReference>
<feature type="compositionally biased region" description="Acidic residues" evidence="1">
    <location>
        <begin position="279"/>
        <end position="307"/>
    </location>
</feature>
<sequence>DSDGSDSDGGSGKPKAHSKNRVRRDARMTLAELKQMVKKPELVEWVDVTGHDPKLLVDLKSHRNTVPVPVHWNRKRKYLQGKRGIEKAPFELPEFIKATGIQEMREAIKDKADQQKLKSKTRERMQPKMGKLGVDYAKLHDAFFRFQSKPRMTIHGQLYFEGKEFETEAKEYKPGELSAELIEALNMPPGTPSPWLINMQRYGPPPNYPGLVIPGLNAPIPEGAQWGFQPGGWGRPPVDEFNRPLYGDVFQNSNGMGAGQLNDQDDDPTISRKVLWGELESDEDVDDEEGLDESGSEEAGSEEEEEAVEKLAEGENDPDRQALTELDTDPDHIELRKDSRRGQSNTAGGAENDEDEAEEETKQLYQVLEPKANRISGMMGSEFVYDIPG</sequence>
<reference evidence="4" key="1">
    <citation type="journal article" date="2018" name="Nat. Microbiol.">
        <title>Leveraging single-cell genomics to expand the fungal tree of life.</title>
        <authorList>
            <person name="Ahrendt S.R."/>
            <person name="Quandt C.A."/>
            <person name="Ciobanu D."/>
            <person name="Clum A."/>
            <person name="Salamov A."/>
            <person name="Andreopoulos B."/>
            <person name="Cheng J.F."/>
            <person name="Woyke T."/>
            <person name="Pelin A."/>
            <person name="Henrissat B."/>
            <person name="Reynolds N.K."/>
            <person name="Benny G.L."/>
            <person name="Smith M.E."/>
            <person name="James T.Y."/>
            <person name="Grigoriev I.V."/>
        </authorList>
    </citation>
    <scope>NUCLEOTIDE SEQUENCE [LARGE SCALE GENOMIC DNA]</scope>
    <source>
        <strain evidence="4">RSA 468</strain>
    </source>
</reference>
<dbReference type="InterPro" id="IPR007180">
    <property type="entry name" value="DUF382"/>
</dbReference>
<dbReference type="SMART" id="SM00581">
    <property type="entry name" value="PSP"/>
    <property type="match status" value="1"/>
</dbReference>
<feature type="region of interest" description="Disordered" evidence="1">
    <location>
        <begin position="228"/>
        <end position="362"/>
    </location>
</feature>
<feature type="region of interest" description="Disordered" evidence="1">
    <location>
        <begin position="1"/>
        <end position="25"/>
    </location>
</feature>
<evidence type="ECO:0000313" key="3">
    <source>
        <dbReference type="EMBL" id="RKP36781.1"/>
    </source>
</evidence>
<feature type="non-terminal residue" evidence="3">
    <location>
        <position position="389"/>
    </location>
</feature>
<dbReference type="AlphaFoldDB" id="A0A4P9ZV36"/>
<feature type="compositionally biased region" description="Basic and acidic residues" evidence="1">
    <location>
        <begin position="308"/>
        <end position="322"/>
    </location>
</feature>
<dbReference type="Proteomes" id="UP000268162">
    <property type="component" value="Unassembled WGS sequence"/>
</dbReference>
<feature type="compositionally biased region" description="Basic and acidic residues" evidence="1">
    <location>
        <begin position="329"/>
        <end position="341"/>
    </location>
</feature>
<dbReference type="STRING" id="215637.A0A4P9ZV36"/>
<organism evidence="3 4">
    <name type="scientific">Dimargaris cristalligena</name>
    <dbReference type="NCBI Taxonomy" id="215637"/>
    <lineage>
        <taxon>Eukaryota</taxon>
        <taxon>Fungi</taxon>
        <taxon>Fungi incertae sedis</taxon>
        <taxon>Zoopagomycota</taxon>
        <taxon>Kickxellomycotina</taxon>
        <taxon>Dimargaritomycetes</taxon>
        <taxon>Dimargaritales</taxon>
        <taxon>Dimargaritaceae</taxon>
        <taxon>Dimargaris</taxon>
    </lineage>
</organism>
<feature type="compositionally biased region" description="Basic residues" evidence="1">
    <location>
        <begin position="14"/>
        <end position="24"/>
    </location>
</feature>
<protein>
    <recommendedName>
        <fullName evidence="2">PSP proline-rich domain-containing protein</fullName>
    </recommendedName>
</protein>
<proteinExistence type="predicted"/>
<dbReference type="Pfam" id="PF04046">
    <property type="entry name" value="PSP"/>
    <property type="match status" value="1"/>
</dbReference>
<evidence type="ECO:0000259" key="2">
    <source>
        <dbReference type="SMART" id="SM00581"/>
    </source>
</evidence>